<sequence>YVWNSVQTTEDRDGLIRCITSDFFNSLPIYNHSTKICQWSLSNLRQMRNTVFLYCCPEDCIFFFLLSTRFIDKLQNCSLEEKGHEVRQLGKNVFSYSQFYEKKLILFIHSNQKNCYICDVNNVLIEYTVTRKNFILQNSLKSYIQCIVTIFKKRYCFSNPIRFPIAILKLYQ</sequence>
<protein>
    <submittedName>
        <fullName evidence="1">Uncharacterized protein</fullName>
    </submittedName>
</protein>
<reference evidence="1" key="2">
    <citation type="submission" date="2023-05" db="EMBL/GenBank/DDBJ databases">
        <authorList>
            <person name="Fouks B."/>
        </authorList>
    </citation>
    <scope>NUCLEOTIDE SEQUENCE</scope>
    <source>
        <strain evidence="1">Stay&amp;Tobe</strain>
        <tissue evidence="1">Testes</tissue>
    </source>
</reference>
<proteinExistence type="predicted"/>
<evidence type="ECO:0000313" key="2">
    <source>
        <dbReference type="Proteomes" id="UP001233999"/>
    </source>
</evidence>
<reference evidence="1" key="1">
    <citation type="journal article" date="2023" name="IScience">
        <title>Live-bearing cockroach genome reveals convergent evolutionary mechanisms linked to viviparity in insects and beyond.</title>
        <authorList>
            <person name="Fouks B."/>
            <person name="Harrison M.C."/>
            <person name="Mikhailova A.A."/>
            <person name="Marchal E."/>
            <person name="English S."/>
            <person name="Carruthers M."/>
            <person name="Jennings E.C."/>
            <person name="Chiamaka E.L."/>
            <person name="Frigard R.A."/>
            <person name="Pippel M."/>
            <person name="Attardo G.M."/>
            <person name="Benoit J.B."/>
            <person name="Bornberg-Bauer E."/>
            <person name="Tobe S.S."/>
        </authorList>
    </citation>
    <scope>NUCLEOTIDE SEQUENCE</scope>
    <source>
        <strain evidence="1">Stay&amp;Tobe</strain>
    </source>
</reference>
<gene>
    <name evidence="1" type="ORF">L9F63_010859</name>
</gene>
<feature type="non-terminal residue" evidence="1">
    <location>
        <position position="1"/>
    </location>
</feature>
<dbReference type="EMBL" id="JASPKZ010001217">
    <property type="protein sequence ID" value="KAJ9598463.1"/>
    <property type="molecule type" value="Genomic_DNA"/>
</dbReference>
<feature type="non-terminal residue" evidence="1">
    <location>
        <position position="172"/>
    </location>
</feature>
<keyword evidence="2" id="KW-1185">Reference proteome</keyword>
<organism evidence="1 2">
    <name type="scientific">Diploptera punctata</name>
    <name type="common">Pacific beetle cockroach</name>
    <dbReference type="NCBI Taxonomy" id="6984"/>
    <lineage>
        <taxon>Eukaryota</taxon>
        <taxon>Metazoa</taxon>
        <taxon>Ecdysozoa</taxon>
        <taxon>Arthropoda</taxon>
        <taxon>Hexapoda</taxon>
        <taxon>Insecta</taxon>
        <taxon>Pterygota</taxon>
        <taxon>Neoptera</taxon>
        <taxon>Polyneoptera</taxon>
        <taxon>Dictyoptera</taxon>
        <taxon>Blattodea</taxon>
        <taxon>Blaberoidea</taxon>
        <taxon>Blaberidae</taxon>
        <taxon>Diplopterinae</taxon>
        <taxon>Diploptera</taxon>
    </lineage>
</organism>
<accession>A0AAD8AIM6</accession>
<name>A0AAD8AIM6_DIPPU</name>
<dbReference type="Proteomes" id="UP001233999">
    <property type="component" value="Unassembled WGS sequence"/>
</dbReference>
<comment type="caution">
    <text evidence="1">The sequence shown here is derived from an EMBL/GenBank/DDBJ whole genome shotgun (WGS) entry which is preliminary data.</text>
</comment>
<dbReference type="AlphaFoldDB" id="A0AAD8AIM6"/>
<evidence type="ECO:0000313" key="1">
    <source>
        <dbReference type="EMBL" id="KAJ9598463.1"/>
    </source>
</evidence>